<keyword evidence="3" id="KW-1185">Reference proteome</keyword>
<reference evidence="2 3" key="1">
    <citation type="submission" date="2018-11" db="EMBL/GenBank/DDBJ databases">
        <title>Sequencing the genomes of 1000 actinobacteria strains.</title>
        <authorList>
            <person name="Klenk H.-P."/>
        </authorList>
    </citation>
    <scope>NUCLEOTIDE SEQUENCE [LARGE SCALE GENOMIC DNA]</scope>
    <source>
        <strain evidence="2 3">DSM 11294</strain>
    </source>
</reference>
<dbReference type="Gene3D" id="3.30.70.100">
    <property type="match status" value="1"/>
</dbReference>
<dbReference type="EMBL" id="RKHK01000001">
    <property type="protein sequence ID" value="ROR72816.1"/>
    <property type="molecule type" value="Genomic_DNA"/>
</dbReference>
<evidence type="ECO:0000259" key="1">
    <source>
        <dbReference type="PROSITE" id="PS51725"/>
    </source>
</evidence>
<dbReference type="SUPFAM" id="SSF54909">
    <property type="entry name" value="Dimeric alpha+beta barrel"/>
    <property type="match status" value="1"/>
</dbReference>
<keyword evidence="2" id="KW-0560">Oxidoreductase</keyword>
<gene>
    <name evidence="2" type="ORF">EDD31_1176</name>
</gene>
<organism evidence="2 3">
    <name type="scientific">Bogoriella caseilytica</name>
    <dbReference type="NCBI Taxonomy" id="56055"/>
    <lineage>
        <taxon>Bacteria</taxon>
        <taxon>Bacillati</taxon>
        <taxon>Actinomycetota</taxon>
        <taxon>Actinomycetes</taxon>
        <taxon>Micrococcales</taxon>
        <taxon>Bogoriellaceae</taxon>
        <taxon>Bogoriella</taxon>
    </lineage>
</organism>
<accession>A0A3N2BC28</accession>
<proteinExistence type="predicted"/>
<sequence length="100" mass="10627">MTFANVGTLGVQPGKREELIAILTRSNPELKSAGCLAYEVGVSEEAPDTVFVAELWESVDAHQASLQLPSVRAAIAEAVPLLTGEMDGFRFIVAGSPLRD</sequence>
<dbReference type="OrthoDB" id="165368at2"/>
<evidence type="ECO:0000313" key="2">
    <source>
        <dbReference type="EMBL" id="ROR72816.1"/>
    </source>
</evidence>
<keyword evidence="2" id="KW-0503">Monooxygenase</keyword>
<evidence type="ECO:0000313" key="3">
    <source>
        <dbReference type="Proteomes" id="UP000280668"/>
    </source>
</evidence>
<dbReference type="AlphaFoldDB" id="A0A3N2BC28"/>
<name>A0A3N2BC28_9MICO</name>
<dbReference type="Pfam" id="PF03992">
    <property type="entry name" value="ABM"/>
    <property type="match status" value="1"/>
</dbReference>
<dbReference type="GO" id="GO:0004497">
    <property type="term" value="F:monooxygenase activity"/>
    <property type="evidence" value="ECO:0007669"/>
    <property type="project" value="UniProtKB-KW"/>
</dbReference>
<feature type="domain" description="ABM" evidence="1">
    <location>
        <begin position="3"/>
        <end position="93"/>
    </location>
</feature>
<dbReference type="InterPro" id="IPR007138">
    <property type="entry name" value="ABM_dom"/>
</dbReference>
<dbReference type="PROSITE" id="PS51725">
    <property type="entry name" value="ABM"/>
    <property type="match status" value="1"/>
</dbReference>
<comment type="caution">
    <text evidence="2">The sequence shown here is derived from an EMBL/GenBank/DDBJ whole genome shotgun (WGS) entry which is preliminary data.</text>
</comment>
<dbReference type="RefSeq" id="WP_123303330.1">
    <property type="nucleotide sequence ID" value="NZ_RKHK01000001.1"/>
</dbReference>
<dbReference type="Proteomes" id="UP000280668">
    <property type="component" value="Unassembled WGS sequence"/>
</dbReference>
<protein>
    <submittedName>
        <fullName evidence="2">Quinol monooxygenase YgiN</fullName>
    </submittedName>
</protein>
<dbReference type="InterPro" id="IPR011008">
    <property type="entry name" value="Dimeric_a/b-barrel"/>
</dbReference>